<sequence>MTHQLRLNICQEYLIRADWSHRFLKTVYKLAAFLTRSSIDTMRALLLLCSIVTINTVTCEENKVDINEPITLTVSPKIWTLLETKANIINDAVTWITFPDFDGKKSLVKYRVWDGKVDHFSVPKSGVSFQDMNNGVQLSIKGAQIGASVKGRVEIGKKIFGKWIRLARMSGEMKAKSENVNLDVKLVWNDFTFIPTVNMDSSVRVDFTRHLKTLNFLRKEVQKMVTSKVNSEVPKKIVEAIEQQVNPRLQKLKEKLISMGYTQYDMEWAVQNNILRVAFKPKSGSGVVSPVVPIDHMLCVNANMVAVMDSFIQLRRKRGAGTKGIDFTCVSPKFSCEGASCSVCSDIDINPASEGSGDKFHNCLPTLSRR</sequence>
<name>A0A016U2Z4_9BILA</name>
<dbReference type="SUPFAM" id="SSF55394">
    <property type="entry name" value="Bactericidal permeability-increasing protein, BPI"/>
    <property type="match status" value="1"/>
</dbReference>
<evidence type="ECO:0008006" key="3">
    <source>
        <dbReference type="Google" id="ProtNLM"/>
    </source>
</evidence>
<dbReference type="OrthoDB" id="5832776at2759"/>
<dbReference type="Gene3D" id="3.15.10.10">
    <property type="entry name" value="Bactericidal permeability-increasing protein, domain 1"/>
    <property type="match status" value="1"/>
</dbReference>
<dbReference type="PANTHER" id="PTHR10504:SF131">
    <property type="entry name" value="BPI2 DOMAIN-CONTAINING PROTEIN"/>
    <property type="match status" value="1"/>
</dbReference>
<evidence type="ECO:0000313" key="2">
    <source>
        <dbReference type="Proteomes" id="UP000024635"/>
    </source>
</evidence>
<comment type="caution">
    <text evidence="1">The sequence shown here is derived from an EMBL/GenBank/DDBJ whole genome shotgun (WGS) entry which is preliminary data.</text>
</comment>
<keyword evidence="2" id="KW-1185">Reference proteome</keyword>
<protein>
    <recommendedName>
        <fullName evidence="3">Lipid-binding serum glycoprotein N-terminal domain-containing protein</fullName>
    </recommendedName>
</protein>
<reference evidence="2" key="1">
    <citation type="journal article" date="2015" name="Nat. Genet.">
        <title>The genome and transcriptome of the zoonotic hookworm Ancylostoma ceylanicum identify infection-specific gene families.</title>
        <authorList>
            <person name="Schwarz E.M."/>
            <person name="Hu Y."/>
            <person name="Antoshechkin I."/>
            <person name="Miller M.M."/>
            <person name="Sternberg P.W."/>
            <person name="Aroian R.V."/>
        </authorList>
    </citation>
    <scope>NUCLEOTIDE SEQUENCE</scope>
    <source>
        <strain evidence="2">HY135</strain>
    </source>
</reference>
<dbReference type="PROSITE" id="PS00197">
    <property type="entry name" value="2FE2S_FER_1"/>
    <property type="match status" value="1"/>
</dbReference>
<dbReference type="InterPro" id="IPR017943">
    <property type="entry name" value="Bactericidal_perm-incr_a/b_dom"/>
</dbReference>
<dbReference type="AlphaFoldDB" id="A0A016U2Z4"/>
<proteinExistence type="predicted"/>
<dbReference type="GO" id="GO:0005615">
    <property type="term" value="C:extracellular space"/>
    <property type="evidence" value="ECO:0007669"/>
    <property type="project" value="TreeGrafter"/>
</dbReference>
<dbReference type="GO" id="GO:0051537">
    <property type="term" value="F:2 iron, 2 sulfur cluster binding"/>
    <property type="evidence" value="ECO:0007669"/>
    <property type="project" value="InterPro"/>
</dbReference>
<dbReference type="InterPro" id="IPR006058">
    <property type="entry name" value="2Fe2S_fd_BS"/>
</dbReference>
<dbReference type="EMBL" id="JARK01001399">
    <property type="protein sequence ID" value="EYC08968.1"/>
    <property type="molecule type" value="Genomic_DNA"/>
</dbReference>
<gene>
    <name evidence="1" type="primary">Acey_s0063.g3459</name>
    <name evidence="1" type="ORF">Y032_0063g3459</name>
</gene>
<dbReference type="Proteomes" id="UP000024635">
    <property type="component" value="Unassembled WGS sequence"/>
</dbReference>
<organism evidence="1 2">
    <name type="scientific">Ancylostoma ceylanicum</name>
    <dbReference type="NCBI Taxonomy" id="53326"/>
    <lineage>
        <taxon>Eukaryota</taxon>
        <taxon>Metazoa</taxon>
        <taxon>Ecdysozoa</taxon>
        <taxon>Nematoda</taxon>
        <taxon>Chromadorea</taxon>
        <taxon>Rhabditida</taxon>
        <taxon>Rhabditina</taxon>
        <taxon>Rhabditomorpha</taxon>
        <taxon>Strongyloidea</taxon>
        <taxon>Ancylostomatidae</taxon>
        <taxon>Ancylostomatinae</taxon>
        <taxon>Ancylostoma</taxon>
    </lineage>
</organism>
<dbReference type="InterPro" id="IPR032942">
    <property type="entry name" value="BPI/LBP/Plunc"/>
</dbReference>
<dbReference type="GO" id="GO:0008289">
    <property type="term" value="F:lipid binding"/>
    <property type="evidence" value="ECO:0007669"/>
    <property type="project" value="InterPro"/>
</dbReference>
<evidence type="ECO:0000313" key="1">
    <source>
        <dbReference type="EMBL" id="EYC08968.1"/>
    </source>
</evidence>
<accession>A0A016U2Z4</accession>
<dbReference type="PANTHER" id="PTHR10504">
    <property type="entry name" value="BACTERICIDAL PERMEABILITY-INCREASING BPI PROTEIN-RELATED"/>
    <property type="match status" value="1"/>
</dbReference>